<comment type="similarity">
    <text evidence="1 4">Belongs to the universal ribosomal protein uL13 family.</text>
</comment>
<dbReference type="GO" id="GO:0017148">
    <property type="term" value="P:negative regulation of translation"/>
    <property type="evidence" value="ECO:0007669"/>
    <property type="project" value="TreeGrafter"/>
</dbReference>
<comment type="caution">
    <text evidence="5">The sequence shown here is derived from an EMBL/GenBank/DDBJ whole genome shotgun (WGS) entry which is preliminary data.</text>
</comment>
<dbReference type="HAMAP" id="MF_01366">
    <property type="entry name" value="Ribosomal_uL13"/>
    <property type="match status" value="1"/>
</dbReference>
<dbReference type="AlphaFoldDB" id="A0A1F8CLN9"/>
<dbReference type="EMBL" id="MGHU01000046">
    <property type="protein sequence ID" value="OGM76658.1"/>
    <property type="molecule type" value="Genomic_DNA"/>
</dbReference>
<dbReference type="InterPro" id="IPR005823">
    <property type="entry name" value="Ribosomal_uL13_bac-type"/>
</dbReference>
<dbReference type="Proteomes" id="UP000179241">
    <property type="component" value="Unassembled WGS sequence"/>
</dbReference>
<keyword evidence="2 4" id="KW-0689">Ribosomal protein</keyword>
<evidence type="ECO:0000256" key="3">
    <source>
        <dbReference type="ARBA" id="ARBA00023274"/>
    </source>
</evidence>
<dbReference type="InterPro" id="IPR005822">
    <property type="entry name" value="Ribosomal_uL13"/>
</dbReference>
<evidence type="ECO:0000313" key="6">
    <source>
        <dbReference type="Proteomes" id="UP000179241"/>
    </source>
</evidence>
<dbReference type="GO" id="GO:0005840">
    <property type="term" value="C:ribosome"/>
    <property type="evidence" value="ECO:0007669"/>
    <property type="project" value="UniProtKB-KW"/>
</dbReference>
<protein>
    <recommendedName>
        <fullName evidence="4">Large ribosomal subunit protein uL13</fullName>
    </recommendedName>
</protein>
<dbReference type="SUPFAM" id="SSF52161">
    <property type="entry name" value="Ribosomal protein L13"/>
    <property type="match status" value="1"/>
</dbReference>
<name>A0A1F8CLN9_9BACT</name>
<sequence length="139" mass="15906">MQKTYQPKSKDVIRNWHLIDAKGQVVGRLATRVATLLMGKHKPEYTTHMDMGDYVVLVNAKEVVLTGNKVAQKKYIRHSGYPGGFKSESVAYMLEKHPERVITHAVDGMLPDNRLKDKRLARLKVFVDSNHTYSDKLKK</sequence>
<dbReference type="PIRSF" id="PIRSF002181">
    <property type="entry name" value="Ribosomal_L13"/>
    <property type="match status" value="1"/>
</dbReference>
<dbReference type="PANTHER" id="PTHR11545">
    <property type="entry name" value="RIBOSOMAL PROTEIN L13"/>
    <property type="match status" value="1"/>
</dbReference>
<dbReference type="CDD" id="cd00392">
    <property type="entry name" value="Ribosomal_L13"/>
    <property type="match status" value="1"/>
</dbReference>
<dbReference type="PANTHER" id="PTHR11545:SF2">
    <property type="entry name" value="LARGE RIBOSOMAL SUBUNIT PROTEIN UL13M"/>
    <property type="match status" value="1"/>
</dbReference>
<dbReference type="GO" id="GO:0003735">
    <property type="term" value="F:structural constituent of ribosome"/>
    <property type="evidence" value="ECO:0007669"/>
    <property type="project" value="InterPro"/>
</dbReference>
<comment type="function">
    <text evidence="4">This protein is one of the early assembly proteins of the 50S ribosomal subunit, although it is not seen to bind rRNA by itself. It is important during the early stages of 50S assembly.</text>
</comment>
<dbReference type="NCBIfam" id="TIGR01066">
    <property type="entry name" value="rplM_bact"/>
    <property type="match status" value="1"/>
</dbReference>
<dbReference type="GO" id="GO:1990904">
    <property type="term" value="C:ribonucleoprotein complex"/>
    <property type="evidence" value="ECO:0007669"/>
    <property type="project" value="UniProtKB-KW"/>
</dbReference>
<evidence type="ECO:0000256" key="4">
    <source>
        <dbReference type="HAMAP-Rule" id="MF_01366"/>
    </source>
</evidence>
<keyword evidence="3 4" id="KW-0687">Ribonucleoprotein</keyword>
<comment type="subunit">
    <text evidence="4">Part of the 50S ribosomal subunit.</text>
</comment>
<evidence type="ECO:0000313" key="5">
    <source>
        <dbReference type="EMBL" id="OGM76658.1"/>
    </source>
</evidence>
<dbReference type="InterPro" id="IPR036899">
    <property type="entry name" value="Ribosomal_uL13_sf"/>
</dbReference>
<dbReference type="GO" id="GO:0003729">
    <property type="term" value="F:mRNA binding"/>
    <property type="evidence" value="ECO:0007669"/>
    <property type="project" value="TreeGrafter"/>
</dbReference>
<dbReference type="Gene3D" id="3.90.1180.10">
    <property type="entry name" value="Ribosomal protein L13"/>
    <property type="match status" value="1"/>
</dbReference>
<gene>
    <name evidence="4" type="primary">rplM</name>
    <name evidence="5" type="ORF">A2188_00970</name>
</gene>
<dbReference type="GO" id="GO:0006412">
    <property type="term" value="P:translation"/>
    <property type="evidence" value="ECO:0007669"/>
    <property type="project" value="UniProtKB-UniRule"/>
</dbReference>
<evidence type="ECO:0000256" key="1">
    <source>
        <dbReference type="ARBA" id="ARBA00006227"/>
    </source>
</evidence>
<reference evidence="5 6" key="1">
    <citation type="journal article" date="2016" name="Nat. Commun.">
        <title>Thousands of microbial genomes shed light on interconnected biogeochemical processes in an aquifer system.</title>
        <authorList>
            <person name="Anantharaman K."/>
            <person name="Brown C.T."/>
            <person name="Hug L.A."/>
            <person name="Sharon I."/>
            <person name="Castelle C.J."/>
            <person name="Probst A.J."/>
            <person name="Thomas B.C."/>
            <person name="Singh A."/>
            <person name="Wilkins M.J."/>
            <person name="Karaoz U."/>
            <person name="Brodie E.L."/>
            <person name="Williams K.H."/>
            <person name="Hubbard S.S."/>
            <person name="Banfield J.F."/>
        </authorList>
    </citation>
    <scope>NUCLEOTIDE SEQUENCE [LARGE SCALE GENOMIC DNA]</scope>
</reference>
<dbReference type="Pfam" id="PF00572">
    <property type="entry name" value="Ribosomal_L13"/>
    <property type="match status" value="1"/>
</dbReference>
<evidence type="ECO:0000256" key="2">
    <source>
        <dbReference type="ARBA" id="ARBA00022980"/>
    </source>
</evidence>
<accession>A0A1F8CLN9</accession>
<proteinExistence type="inferred from homology"/>
<organism evidence="5 6">
    <name type="scientific">Candidatus Woesebacteria bacterium RIFOXYA1_FULL_43_9</name>
    <dbReference type="NCBI Taxonomy" id="1802534"/>
    <lineage>
        <taxon>Bacteria</taxon>
        <taxon>Candidatus Woeseibacteriota</taxon>
    </lineage>
</organism>